<proteinExistence type="predicted"/>
<dbReference type="OrthoDB" id="7835227at2"/>
<organism evidence="3 4">
    <name type="scientific">Rhodosalinus sediminis</name>
    <dbReference type="NCBI Taxonomy" id="1940533"/>
    <lineage>
        <taxon>Bacteria</taxon>
        <taxon>Pseudomonadati</taxon>
        <taxon>Pseudomonadota</taxon>
        <taxon>Alphaproteobacteria</taxon>
        <taxon>Rhodobacterales</taxon>
        <taxon>Paracoccaceae</taxon>
        <taxon>Rhodosalinus</taxon>
    </lineage>
</organism>
<name>A0A3D9BRA4_9RHOB</name>
<dbReference type="Pfam" id="PF00581">
    <property type="entry name" value="Rhodanese"/>
    <property type="match status" value="1"/>
</dbReference>
<dbReference type="Proteomes" id="UP000257131">
    <property type="component" value="Unassembled WGS sequence"/>
</dbReference>
<dbReference type="GO" id="GO:0016740">
    <property type="term" value="F:transferase activity"/>
    <property type="evidence" value="ECO:0007669"/>
    <property type="project" value="UniProtKB-KW"/>
</dbReference>
<evidence type="ECO:0000313" key="3">
    <source>
        <dbReference type="EMBL" id="REC56058.1"/>
    </source>
</evidence>
<comment type="caution">
    <text evidence="3">The sequence shown here is derived from an EMBL/GenBank/DDBJ whole genome shotgun (WGS) entry which is preliminary data.</text>
</comment>
<feature type="chain" id="PRO_5017542018" evidence="1">
    <location>
        <begin position="21"/>
        <end position="195"/>
    </location>
</feature>
<accession>A0A3D9BRA4</accession>
<dbReference type="InterPro" id="IPR001763">
    <property type="entry name" value="Rhodanese-like_dom"/>
</dbReference>
<dbReference type="SUPFAM" id="SSF52821">
    <property type="entry name" value="Rhodanese/Cell cycle control phosphatase"/>
    <property type="match status" value="1"/>
</dbReference>
<feature type="domain" description="Rhodanese" evidence="2">
    <location>
        <begin position="49"/>
        <end position="166"/>
    </location>
</feature>
<dbReference type="AlphaFoldDB" id="A0A3D9BRA4"/>
<protein>
    <submittedName>
        <fullName evidence="3">Sulfurtransferase</fullName>
    </submittedName>
</protein>
<feature type="signal peptide" evidence="1">
    <location>
        <begin position="1"/>
        <end position="20"/>
    </location>
</feature>
<gene>
    <name evidence="3" type="ORF">DRV84_10575</name>
</gene>
<keyword evidence="1" id="KW-0732">Signal</keyword>
<dbReference type="Gene3D" id="3.40.250.10">
    <property type="entry name" value="Rhodanese-like domain"/>
    <property type="match status" value="1"/>
</dbReference>
<dbReference type="RefSeq" id="WP_115980277.1">
    <property type="nucleotide sequence ID" value="NZ_QOHR01000014.1"/>
</dbReference>
<keyword evidence="3" id="KW-0808">Transferase</keyword>
<dbReference type="PROSITE" id="PS50206">
    <property type="entry name" value="RHODANESE_3"/>
    <property type="match status" value="1"/>
</dbReference>
<dbReference type="EMBL" id="QOHR01000014">
    <property type="protein sequence ID" value="REC56058.1"/>
    <property type="molecule type" value="Genomic_DNA"/>
</dbReference>
<evidence type="ECO:0000313" key="4">
    <source>
        <dbReference type="Proteomes" id="UP000257131"/>
    </source>
</evidence>
<keyword evidence="4" id="KW-1185">Reference proteome</keyword>
<dbReference type="SMART" id="SM00450">
    <property type="entry name" value="RHOD"/>
    <property type="match status" value="1"/>
</dbReference>
<sequence>MRTHILAAAAALAMTGAATAAPEPEDPAKQTSWGLYLTAEEAYEMETSRPDEVLFVDVREPVEIMFTGFTDVVDVNIPFLLVDPSRMHESKPVLAMERNPDFADEVLAALAAQGLDRSAPVILMCRSGGSRGAPSAATLKGLGLEEVYVVVDGFQGTTASDNPNGPRRVVDGWKNSGLPWGYEINPDKIYLRSFD</sequence>
<evidence type="ECO:0000256" key="1">
    <source>
        <dbReference type="SAM" id="SignalP"/>
    </source>
</evidence>
<dbReference type="InterPro" id="IPR036873">
    <property type="entry name" value="Rhodanese-like_dom_sf"/>
</dbReference>
<evidence type="ECO:0000259" key="2">
    <source>
        <dbReference type="PROSITE" id="PS50206"/>
    </source>
</evidence>
<reference evidence="3 4" key="1">
    <citation type="journal article" date="2017" name="Int. J. Syst. Evol. Microbiol.">
        <title>Rhodosalinus sediminis gen. nov., sp. nov., isolated from marine saltern.</title>
        <authorList>
            <person name="Guo L.Y."/>
            <person name="Ling S.K."/>
            <person name="Li C.M."/>
            <person name="Chen G.J."/>
            <person name="Du Z.J."/>
        </authorList>
    </citation>
    <scope>NUCLEOTIDE SEQUENCE [LARGE SCALE GENOMIC DNA]</scope>
    <source>
        <strain evidence="3 4">WDN1C137</strain>
    </source>
</reference>